<evidence type="ECO:0000313" key="5">
    <source>
        <dbReference type="EMBL" id="CAF2265276.1"/>
    </source>
</evidence>
<dbReference type="InterPro" id="IPR025558">
    <property type="entry name" value="DUF4283"/>
</dbReference>
<dbReference type="PANTHER" id="PTHR33116">
    <property type="entry name" value="REVERSE TRANSCRIPTASE ZINC-BINDING DOMAIN-CONTAINING PROTEIN-RELATED-RELATED"/>
    <property type="match status" value="1"/>
</dbReference>
<name>A0A817AEG3_BRANA</name>
<organism evidence="5">
    <name type="scientific">Brassica napus</name>
    <name type="common">Rape</name>
    <dbReference type="NCBI Taxonomy" id="3708"/>
    <lineage>
        <taxon>Eukaryota</taxon>
        <taxon>Viridiplantae</taxon>
        <taxon>Streptophyta</taxon>
        <taxon>Embryophyta</taxon>
        <taxon>Tracheophyta</taxon>
        <taxon>Spermatophyta</taxon>
        <taxon>Magnoliopsida</taxon>
        <taxon>eudicotyledons</taxon>
        <taxon>Gunneridae</taxon>
        <taxon>Pentapetalae</taxon>
        <taxon>rosids</taxon>
        <taxon>malvids</taxon>
        <taxon>Brassicales</taxon>
        <taxon>Brassicaceae</taxon>
        <taxon>Brassiceae</taxon>
        <taxon>Brassica</taxon>
    </lineage>
</organism>
<dbReference type="SUPFAM" id="SSF56219">
    <property type="entry name" value="DNase I-like"/>
    <property type="match status" value="1"/>
</dbReference>
<dbReference type="EMBL" id="HG994358">
    <property type="protein sequence ID" value="CAF2265276.1"/>
    <property type="molecule type" value="Genomic_DNA"/>
</dbReference>
<sequence>MQNPWKLPGSASALCPPLSAAGFLVPPPSTAETVLLDVTMTLQPESPKKTCPTITGPQKGLTSNLLPLTQTGPLFGSIPQTILSPETIPSSTSNPIDFSVHKPKSSSPLLTNKAVSPIPPSSSVQTEATQKNPPIFPPPQSHPQAQTPSLVERLRASEDKTLQRLAPFTISETGRPRVLIPDVVFEKGAELHKDFIVCYYNGKPPPFNQIQSVFNHMWGKGKKLEIHNNPLNRSTLVRIPSDYLRQKILEKSIRIWAHLIGVPLDLRYNQGLSLVAGLVGEPKETDDFTRSLVSLTVSHVKVEVDLTKPLPSVVEFERQSGEVVEFDALINLPTDFSPAHLNYQLTLASTPEPPPRPSLKRSRSSPTLSPPHLSKNTCPNPFILHTSKSTLSLPPNPIEPILTLPPIPKAHPDIFASPNCPKKLLIPQLLLNEYWLHTNKPLFGAILESHIKELSLLHLMATLCSGWHYVSNHLSDADGRIILIWKDPLKLQVVHQSRQTLTCLLTLPNKEPFYYTAVYASNLAEERNDLWTDLLQLHSAFDLQSKMWFVGGDFNQILHHAEHSSSTVNSLNSQMYLLQDCLLQTGLFDLRFNGPNHTWKNNQPDSPIAKKLDRQLVNNNVLTTYPHAIATFLPPSISDHTPCLTDLVYQLPKAGTKPFKFQNYLTKHPGFTQLIADAWAQAGGSCCNLAGLCWKLKLIKKDLKLLNRDNYSKIQERVKETYCLLQIVQVQALQSPTSQNFREERELNQRWQFLRQIEECYFRQKSRINWLREGDLNTTYFHRICQVRASYNAIRAFLTPTDILITDPLEMSQYAIAHFHFQKTSFFASGLSDEETNVIQASTGMTQGSLPFRYLGVPLNSRKLSLPNCQPLIQQIKKRFGSWSVKSLSFAGRQLLIKTVIAGINTFWCSAFILPKACIKKINSMCNHFLWKGDLEGHHSARVSWETVTLTTAQGGLGVKDLLTWNRACCLRLIWLLFFREDSVWAAWFKEVILNGSIHNYWTINPRQSFSWLVNKLIKLRPVVFPLIKLRVENGRSALFWHHNWAPPGIIADLQVTSRSRIGITSNATVASLCRNGNWNLPPARSEPMIQLHTYITTIELTTLPDFYEWTLLGKIDNKFRTGKVYTHLKGQIPDKPWTKSVWFPHQIPRHAFHAWLVLQNRCPTRDRLISWGIQTDPLCLLCNSHGESRNHLYFDCSFSFDLWSLVSHRCRIRPHRSWDQSATQMETLTGDKVSKLLTLLSWQATLYWIWNERNGRLHAQNFRSADVLFSLLDHQIRNKIQSFRETSPALSSNMYQRWVAP</sequence>
<gene>
    <name evidence="5" type="ORF">DARMORV10_A04P02300.1</name>
</gene>
<dbReference type="InterPro" id="IPR026960">
    <property type="entry name" value="RVT-Znf"/>
</dbReference>
<accession>A0A817AEG3</accession>
<feature type="region of interest" description="Disordered" evidence="1">
    <location>
        <begin position="347"/>
        <end position="377"/>
    </location>
</feature>
<proteinExistence type="predicted"/>
<dbReference type="OMA" id="RICQVRA"/>
<dbReference type="Gene3D" id="3.60.10.10">
    <property type="entry name" value="Endonuclease/exonuclease/phosphatase"/>
    <property type="match status" value="1"/>
</dbReference>
<dbReference type="Proteomes" id="UP001295469">
    <property type="component" value="Chromosome A04"/>
</dbReference>
<dbReference type="Pfam" id="PF13966">
    <property type="entry name" value="zf-RVT"/>
    <property type="match status" value="1"/>
</dbReference>
<feature type="domain" description="Reverse transcriptase zinc-binding" evidence="3">
    <location>
        <begin position="1120"/>
        <end position="1204"/>
    </location>
</feature>
<feature type="compositionally biased region" description="Polar residues" evidence="1">
    <location>
        <begin position="121"/>
        <end position="132"/>
    </location>
</feature>
<dbReference type="InterPro" id="IPR036691">
    <property type="entry name" value="Endo/exonu/phosph_ase_sf"/>
</dbReference>
<feature type="domain" description="DUF4283" evidence="4">
    <location>
        <begin position="189"/>
        <end position="256"/>
    </location>
</feature>
<feature type="compositionally biased region" description="Low complexity" evidence="1">
    <location>
        <begin position="364"/>
        <end position="374"/>
    </location>
</feature>
<evidence type="ECO:0000259" key="2">
    <source>
        <dbReference type="Pfam" id="PF03372"/>
    </source>
</evidence>
<protein>
    <submittedName>
        <fullName evidence="5">(rape) hypothetical protein</fullName>
    </submittedName>
</protein>
<evidence type="ECO:0000256" key="1">
    <source>
        <dbReference type="SAM" id="MobiDB-lite"/>
    </source>
</evidence>
<feature type="region of interest" description="Disordered" evidence="1">
    <location>
        <begin position="87"/>
        <end position="148"/>
    </location>
</feature>
<reference evidence="5" key="1">
    <citation type="submission" date="2021-01" db="EMBL/GenBank/DDBJ databases">
        <authorList>
            <consortium name="Genoscope - CEA"/>
            <person name="William W."/>
        </authorList>
    </citation>
    <scope>NUCLEOTIDE SEQUENCE</scope>
</reference>
<dbReference type="PANTHER" id="PTHR33116:SF80">
    <property type="entry name" value="REVERSE TRANSCRIPTASE ZINC-BINDING DOMAIN-CONTAINING PROTEIN"/>
    <property type="match status" value="1"/>
</dbReference>
<feature type="compositionally biased region" description="Polar residues" evidence="1">
    <location>
        <begin position="105"/>
        <end position="114"/>
    </location>
</feature>
<evidence type="ECO:0000259" key="3">
    <source>
        <dbReference type="Pfam" id="PF13966"/>
    </source>
</evidence>
<dbReference type="Pfam" id="PF14111">
    <property type="entry name" value="DUF4283"/>
    <property type="match status" value="1"/>
</dbReference>
<dbReference type="Gramene" id="CDX89010">
    <property type="protein sequence ID" value="CDX89010"/>
    <property type="gene ID" value="GSBRNA2T00149124001"/>
</dbReference>
<dbReference type="GO" id="GO:0003824">
    <property type="term" value="F:catalytic activity"/>
    <property type="evidence" value="ECO:0007669"/>
    <property type="project" value="InterPro"/>
</dbReference>
<evidence type="ECO:0000259" key="4">
    <source>
        <dbReference type="Pfam" id="PF14111"/>
    </source>
</evidence>
<feature type="compositionally biased region" description="Polar residues" evidence="1">
    <location>
        <begin position="87"/>
        <end position="96"/>
    </location>
</feature>
<dbReference type="InterPro" id="IPR005135">
    <property type="entry name" value="Endo/exonuclease/phosphatase"/>
</dbReference>
<dbReference type="Pfam" id="PF03372">
    <property type="entry name" value="Exo_endo_phos"/>
    <property type="match status" value="1"/>
</dbReference>
<feature type="domain" description="Endonuclease/exonuclease/phosphatase" evidence="2">
    <location>
        <begin position="431"/>
        <end position="640"/>
    </location>
</feature>